<reference evidence="3 4" key="1">
    <citation type="submission" date="2015-03" db="EMBL/GenBank/DDBJ databases">
        <authorList>
            <consortium name="Pathogen Informatics"/>
        </authorList>
    </citation>
    <scope>NUCLEOTIDE SEQUENCE [LARGE SCALE GENOMIC DNA]</scope>
    <source>
        <strain evidence="1 4">Bir 172</strain>
        <strain evidence="3">K00500041</strain>
    </source>
</reference>
<accession>A0A076DWX8</accession>
<reference evidence="2" key="2">
    <citation type="submission" date="2015-03" db="EMBL/GenBank/DDBJ databases">
        <authorList>
            <person name="Murphy D."/>
        </authorList>
    </citation>
    <scope>NUCLEOTIDE SEQUENCE [LARGE SCALE GENOMIC DNA]</scope>
    <source>
        <strain evidence="2">K00500041</strain>
    </source>
</reference>
<evidence type="ECO:0000313" key="4">
    <source>
        <dbReference type="Proteomes" id="UP000048948"/>
    </source>
</evidence>
<sequence length="106" mass="11747">MRTVDSRVRSSSLAIQAERICARGSTALIRFRILAKLLSDKRSRAVSKRRRLAHCGSILRPRRSWNAQVTRRRTAVSASLASVVTWKWSTTSLALGSSPGVRIAEA</sequence>
<dbReference type="EMBL" id="CNGE01001485">
    <property type="protein sequence ID" value="CKU20046.1"/>
    <property type="molecule type" value="Genomic_DNA"/>
</dbReference>
<dbReference type="EMBL" id="CSAE01000280">
    <property type="protein sequence ID" value="COW01630.1"/>
    <property type="molecule type" value="Genomic_DNA"/>
</dbReference>
<evidence type="ECO:0000313" key="2">
    <source>
        <dbReference type="EMBL" id="COW01630.1"/>
    </source>
</evidence>
<gene>
    <name evidence="2" type="ORF">ERS007703_02534</name>
    <name evidence="1" type="ORF">ERS027646_04581</name>
</gene>
<dbReference type="Proteomes" id="UP000038802">
    <property type="component" value="Unassembled WGS sequence"/>
</dbReference>
<protein>
    <submittedName>
        <fullName evidence="2">Uncharacterized protein</fullName>
    </submittedName>
</protein>
<evidence type="ECO:0000313" key="3">
    <source>
        <dbReference type="Proteomes" id="UP000038802"/>
    </source>
</evidence>
<organism evidence="2 3">
    <name type="scientific">Mycobacterium tuberculosis</name>
    <dbReference type="NCBI Taxonomy" id="1773"/>
    <lineage>
        <taxon>Bacteria</taxon>
        <taxon>Bacillati</taxon>
        <taxon>Actinomycetota</taxon>
        <taxon>Actinomycetes</taxon>
        <taxon>Mycobacteriales</taxon>
        <taxon>Mycobacteriaceae</taxon>
        <taxon>Mycobacterium</taxon>
        <taxon>Mycobacterium tuberculosis complex</taxon>
    </lineage>
</organism>
<proteinExistence type="predicted"/>
<dbReference type="Proteomes" id="UP000048948">
    <property type="component" value="Unassembled WGS sequence"/>
</dbReference>
<name>A0A076DWX8_MYCTX</name>
<evidence type="ECO:0000313" key="1">
    <source>
        <dbReference type="EMBL" id="CKU20046.1"/>
    </source>
</evidence>
<dbReference type="AlphaFoldDB" id="A0A076DWX8"/>